<dbReference type="InterPro" id="IPR036513">
    <property type="entry name" value="STAS_dom_sf"/>
</dbReference>
<dbReference type="AlphaFoldDB" id="A0A543C018"/>
<keyword evidence="3" id="KW-1185">Reference proteome</keyword>
<name>A0A543C018_9ACTN</name>
<comment type="caution">
    <text evidence="2">The sequence shown here is derived from an EMBL/GenBank/DDBJ whole genome shotgun (WGS) entry which is preliminary data.</text>
</comment>
<evidence type="ECO:0000313" key="3">
    <source>
        <dbReference type="Proteomes" id="UP000316096"/>
    </source>
</evidence>
<protein>
    <submittedName>
        <fullName evidence="2">Anti-anti-sigma factor</fullName>
    </submittedName>
</protein>
<dbReference type="PROSITE" id="PS50801">
    <property type="entry name" value="STAS"/>
    <property type="match status" value="1"/>
</dbReference>
<proteinExistence type="predicted"/>
<feature type="domain" description="STAS" evidence="1">
    <location>
        <begin position="7"/>
        <end position="124"/>
    </location>
</feature>
<dbReference type="OrthoDB" id="9793697at2"/>
<evidence type="ECO:0000259" key="1">
    <source>
        <dbReference type="PROSITE" id="PS50801"/>
    </source>
</evidence>
<reference evidence="2 3" key="1">
    <citation type="submission" date="2019-06" db="EMBL/GenBank/DDBJ databases">
        <title>Sequencing the genomes of 1000 actinobacteria strains.</title>
        <authorList>
            <person name="Klenk H.-P."/>
        </authorList>
    </citation>
    <scope>NUCLEOTIDE SEQUENCE [LARGE SCALE GENOMIC DNA]</scope>
    <source>
        <strain evidence="2 3">DSM 102200</strain>
    </source>
</reference>
<dbReference type="RefSeq" id="WP_141962444.1">
    <property type="nucleotide sequence ID" value="NZ_VFOZ01000002.1"/>
</dbReference>
<dbReference type="SUPFAM" id="SSF52091">
    <property type="entry name" value="SpoIIaa-like"/>
    <property type="match status" value="1"/>
</dbReference>
<evidence type="ECO:0000313" key="2">
    <source>
        <dbReference type="EMBL" id="TQL90405.1"/>
    </source>
</evidence>
<dbReference type="Proteomes" id="UP000316096">
    <property type="component" value="Unassembled WGS sequence"/>
</dbReference>
<organism evidence="2 3">
    <name type="scientific">Actinoallomurus bryophytorum</name>
    <dbReference type="NCBI Taxonomy" id="1490222"/>
    <lineage>
        <taxon>Bacteria</taxon>
        <taxon>Bacillati</taxon>
        <taxon>Actinomycetota</taxon>
        <taxon>Actinomycetes</taxon>
        <taxon>Streptosporangiales</taxon>
        <taxon>Thermomonosporaceae</taxon>
        <taxon>Actinoallomurus</taxon>
    </lineage>
</organism>
<dbReference type="Gene3D" id="3.30.750.24">
    <property type="entry name" value="STAS domain"/>
    <property type="match status" value="1"/>
</dbReference>
<accession>A0A543C018</accession>
<dbReference type="InterPro" id="IPR002645">
    <property type="entry name" value="STAS_dom"/>
</dbReference>
<dbReference type="Pfam" id="PF01740">
    <property type="entry name" value="STAS"/>
    <property type="match status" value="1"/>
</dbReference>
<dbReference type="CDD" id="cd07043">
    <property type="entry name" value="STAS_anti-anti-sigma_factors"/>
    <property type="match status" value="1"/>
</dbReference>
<gene>
    <name evidence="2" type="ORF">FB559_7709</name>
</gene>
<sequence length="136" mass="14447">MPSIIRFPLSVTDRAGITVSAFPPEVDVCNAYVIRDQLIHLLDRGADPLVIDLTATRFCDCTGVGAIVSAGRRARSLGVRVCLVLPASGTVCRIAAVTGLARRIPNTTSLDAAYETLREPVHEAAPRSWLPGPPAT</sequence>
<dbReference type="EMBL" id="VFOZ01000002">
    <property type="protein sequence ID" value="TQL90405.1"/>
    <property type="molecule type" value="Genomic_DNA"/>
</dbReference>